<reference evidence="1 2" key="1">
    <citation type="submission" date="2017-10" db="EMBL/GenBank/DDBJ databases">
        <title>Draft genome of two endophytic bacteria isolated from 'guarana' Paullinia cupana (Mart.) Ducke.</title>
        <authorList>
            <person name="Siqueira K.A."/>
            <person name="Liotti R.G."/>
            <person name="Mendes T.A."/>
            <person name="Soares M.A."/>
        </authorList>
    </citation>
    <scope>NUCLEOTIDE SEQUENCE [LARGE SCALE GENOMIC DNA]</scope>
    <source>
        <strain evidence="1 2">342</strain>
    </source>
</reference>
<keyword evidence="2" id="KW-1185">Reference proteome</keyword>
<evidence type="ECO:0000313" key="2">
    <source>
        <dbReference type="Proteomes" id="UP000239181"/>
    </source>
</evidence>
<dbReference type="AlphaFoldDB" id="A0A2S9IBR7"/>
<accession>A0A2S9IBR7</accession>
<dbReference type="InterPro" id="IPR045661">
    <property type="entry name" value="DUF6389"/>
</dbReference>
<protein>
    <submittedName>
        <fullName evidence="1">Uncharacterized protein</fullName>
    </submittedName>
</protein>
<name>A0A2S9IBR7_9GAMM</name>
<dbReference type="Pfam" id="PF19926">
    <property type="entry name" value="DUF6389"/>
    <property type="match status" value="1"/>
</dbReference>
<organism evidence="1 2">
    <name type="scientific">Pantoea coffeiphila</name>
    <dbReference type="NCBI Taxonomy" id="1465635"/>
    <lineage>
        <taxon>Bacteria</taxon>
        <taxon>Pseudomonadati</taxon>
        <taxon>Pseudomonadota</taxon>
        <taxon>Gammaproteobacteria</taxon>
        <taxon>Enterobacterales</taxon>
        <taxon>Erwiniaceae</taxon>
        <taxon>Pantoea</taxon>
    </lineage>
</organism>
<proteinExistence type="predicted"/>
<gene>
    <name evidence="1" type="ORF">CQW29_12210</name>
</gene>
<evidence type="ECO:0000313" key="1">
    <source>
        <dbReference type="EMBL" id="PRD15222.1"/>
    </source>
</evidence>
<dbReference type="EMBL" id="PDET01000007">
    <property type="protein sequence ID" value="PRD15222.1"/>
    <property type="molecule type" value="Genomic_DNA"/>
</dbReference>
<sequence length="150" mass="16721">MDMTKGEYASVLQNILKLHTQEAIDKIINIKRILPEKACIAEVGIHPTQDEEGMFSIIVHLCGPDLYLLNQVIAPYRVLFDVKDSEGKLQPDVPLFFPEETSFSVNDLIVEVSINWVQEIWALSGGLGIPAYTFGEECSNPEGLISLKSM</sequence>
<dbReference type="Proteomes" id="UP000239181">
    <property type="component" value="Unassembled WGS sequence"/>
</dbReference>
<comment type="caution">
    <text evidence="1">The sequence shown here is derived from an EMBL/GenBank/DDBJ whole genome shotgun (WGS) entry which is preliminary data.</text>
</comment>